<evidence type="ECO:0000313" key="12">
    <source>
        <dbReference type="EMBL" id="CAL1716135.1"/>
    </source>
</evidence>
<evidence type="ECO:0000256" key="4">
    <source>
        <dbReference type="ARBA" id="ARBA00022692"/>
    </source>
</evidence>
<evidence type="ECO:0000256" key="3">
    <source>
        <dbReference type="ARBA" id="ARBA00022448"/>
    </source>
</evidence>
<accession>A0ABP1E7W8</accession>
<keyword evidence="5 10" id="KW-0256">Endoplasmic reticulum</keyword>
<evidence type="ECO:0000256" key="1">
    <source>
        <dbReference type="ARBA" id="ARBA00004477"/>
    </source>
</evidence>
<keyword evidence="7 10" id="KW-0445">Lipid transport</keyword>
<feature type="transmembrane region" description="Helical" evidence="10">
    <location>
        <begin position="179"/>
        <end position="205"/>
    </location>
</feature>
<evidence type="ECO:0000256" key="7">
    <source>
        <dbReference type="ARBA" id="ARBA00023055"/>
    </source>
</evidence>
<comment type="caution">
    <text evidence="10">Lacks conserved residue(s) required for the propagation of feature annotation.</text>
</comment>
<dbReference type="Proteomes" id="UP001497453">
    <property type="component" value="Chromosome 9"/>
</dbReference>
<keyword evidence="10" id="KW-0333">Golgi apparatus</keyword>
<feature type="region of interest" description="Disordered" evidence="11">
    <location>
        <begin position="92"/>
        <end position="121"/>
    </location>
</feature>
<evidence type="ECO:0000256" key="8">
    <source>
        <dbReference type="ARBA" id="ARBA00023098"/>
    </source>
</evidence>
<protein>
    <recommendedName>
        <fullName evidence="10">Protein ARV</fullName>
    </recommendedName>
</protein>
<name>A0ABP1E7W8_9APHY</name>
<comment type="similarity">
    <text evidence="2 10">Belongs to the ARV1 family.</text>
</comment>
<keyword evidence="6 10" id="KW-1133">Transmembrane helix</keyword>
<reference evidence="13" key="1">
    <citation type="submission" date="2024-04" db="EMBL/GenBank/DDBJ databases">
        <authorList>
            <person name="Shaw F."/>
            <person name="Minotto A."/>
        </authorList>
    </citation>
    <scope>NUCLEOTIDE SEQUENCE [LARGE SCALE GENOMIC DNA]</scope>
</reference>
<dbReference type="PANTHER" id="PTHR14467">
    <property type="entry name" value="ARV1"/>
    <property type="match status" value="1"/>
</dbReference>
<dbReference type="Pfam" id="PF04161">
    <property type="entry name" value="Arv1"/>
    <property type="match status" value="1"/>
</dbReference>
<keyword evidence="4 10" id="KW-0812">Transmembrane</keyword>
<comment type="subcellular location">
    <subcellularLocation>
        <location evidence="1 10">Endoplasmic reticulum membrane</location>
        <topology evidence="1 10">Multi-pass membrane protein</topology>
    </subcellularLocation>
    <subcellularLocation>
        <location evidence="10">Golgi apparatus membrane</location>
        <topology evidence="10">Multi-pass membrane protein</topology>
    </subcellularLocation>
</comment>
<dbReference type="InterPro" id="IPR007290">
    <property type="entry name" value="Arv1"/>
</dbReference>
<keyword evidence="3 10" id="KW-0813">Transport</keyword>
<organism evidence="12 13">
    <name type="scientific">Somion occarium</name>
    <dbReference type="NCBI Taxonomy" id="3059160"/>
    <lineage>
        <taxon>Eukaryota</taxon>
        <taxon>Fungi</taxon>
        <taxon>Dikarya</taxon>
        <taxon>Basidiomycota</taxon>
        <taxon>Agaricomycotina</taxon>
        <taxon>Agaricomycetes</taxon>
        <taxon>Polyporales</taxon>
        <taxon>Cerrenaceae</taxon>
        <taxon>Somion</taxon>
    </lineage>
</organism>
<sequence>MHQVYTLRASSLHRLNVLLMPICTNCSHPTPYLYTVYNTANNLRLEQCTQCHEFADPYVEHDTLTLILDLMLLKRNVYRHLLFNRGSGVRRIGHSEPHQSTPHSTIPGGHENKLRVPSANEEKAESARTKARWTHILKLGTALIIVDAFIRWTHLGVSQPFDPSQLGITSWNRAAIESFIRTLVGCFIETIAFHAGVTLACFILLKSLNWVRQWRKSGVSNDANTLSGVQQEFRYSHVPLTLLYSSLTKLFLLFLLSIWRPDAPSESARPLPPEYNVTSLFSNPVIIGAFEILDEDNLDREWIVRNVLGGMAAGFGLRVVLDCHPAFTTMVVLVGWAVKTTVAKLVSEWVMAGIDERMAGEIWLAYSIP</sequence>
<proteinExistence type="inferred from homology"/>
<evidence type="ECO:0000256" key="5">
    <source>
        <dbReference type="ARBA" id="ARBA00022824"/>
    </source>
</evidence>
<dbReference type="PANTHER" id="PTHR14467:SF0">
    <property type="entry name" value="PROTEIN ARV1"/>
    <property type="match status" value="1"/>
</dbReference>
<comment type="function">
    <text evidence="10">Mediator of sterol homeostasis involved in sterol uptake, trafficking and distribution into membranes.</text>
</comment>
<gene>
    <name evidence="12" type="ORF">GFSPODELE1_LOCUS10604</name>
</gene>
<comment type="function">
    <text evidence="10">Regulates also the sphingolipid metabolism.</text>
</comment>
<evidence type="ECO:0000256" key="2">
    <source>
        <dbReference type="ARBA" id="ARBA00009187"/>
    </source>
</evidence>
<keyword evidence="10" id="KW-0746">Sphingolipid metabolism</keyword>
<evidence type="ECO:0000313" key="13">
    <source>
        <dbReference type="Proteomes" id="UP001497453"/>
    </source>
</evidence>
<evidence type="ECO:0000256" key="6">
    <source>
        <dbReference type="ARBA" id="ARBA00022989"/>
    </source>
</evidence>
<evidence type="ECO:0000256" key="9">
    <source>
        <dbReference type="ARBA" id="ARBA00023136"/>
    </source>
</evidence>
<evidence type="ECO:0000256" key="10">
    <source>
        <dbReference type="RuleBase" id="RU368065"/>
    </source>
</evidence>
<keyword evidence="13" id="KW-1185">Reference proteome</keyword>
<keyword evidence="9 10" id="KW-0472">Membrane</keyword>
<dbReference type="EMBL" id="OZ037952">
    <property type="protein sequence ID" value="CAL1716135.1"/>
    <property type="molecule type" value="Genomic_DNA"/>
</dbReference>
<feature type="compositionally biased region" description="Basic and acidic residues" evidence="11">
    <location>
        <begin position="110"/>
        <end position="121"/>
    </location>
</feature>
<evidence type="ECO:0000256" key="11">
    <source>
        <dbReference type="SAM" id="MobiDB-lite"/>
    </source>
</evidence>
<keyword evidence="8 10" id="KW-0443">Lipid metabolism</keyword>
<feature type="transmembrane region" description="Helical" evidence="10">
    <location>
        <begin position="240"/>
        <end position="259"/>
    </location>
</feature>